<accession>A0ABS8MR77</accession>
<evidence type="ECO:0000256" key="2">
    <source>
        <dbReference type="SAM" id="Phobius"/>
    </source>
</evidence>
<dbReference type="RefSeq" id="WP_229987890.1">
    <property type="nucleotide sequence ID" value="NZ_JAJJMO010000001.1"/>
</dbReference>
<gene>
    <name evidence="3" type="ORF">LNQ49_06605</name>
</gene>
<reference evidence="3" key="1">
    <citation type="submission" date="2021-11" db="EMBL/GenBank/DDBJ databases">
        <title>Description of novel Flavobacterium species.</title>
        <authorList>
            <person name="Saticioglu I.B."/>
            <person name="Ay H."/>
            <person name="Altun S."/>
            <person name="Duman M."/>
        </authorList>
    </citation>
    <scope>NUCLEOTIDE SEQUENCE</scope>
    <source>
        <strain evidence="3">F-65</strain>
    </source>
</reference>
<name>A0ABS8MR77_9FLAO</name>
<comment type="caution">
    <text evidence="3">The sequence shown here is derived from an EMBL/GenBank/DDBJ whole genome shotgun (WGS) entry which is preliminary data.</text>
</comment>
<evidence type="ECO:0000313" key="4">
    <source>
        <dbReference type="Proteomes" id="UP001430919"/>
    </source>
</evidence>
<protein>
    <submittedName>
        <fullName evidence="3">Uncharacterized protein</fullName>
    </submittedName>
</protein>
<dbReference type="EMBL" id="JAJJMO010000001">
    <property type="protein sequence ID" value="MCC9071264.1"/>
    <property type="molecule type" value="Genomic_DNA"/>
</dbReference>
<feature type="coiled-coil region" evidence="1">
    <location>
        <begin position="8"/>
        <end position="45"/>
    </location>
</feature>
<organism evidence="3 4">
    <name type="scientific">Flavobacterium pisciphilum</name>
    <dbReference type="NCBI Taxonomy" id="2893755"/>
    <lineage>
        <taxon>Bacteria</taxon>
        <taxon>Pseudomonadati</taxon>
        <taxon>Bacteroidota</taxon>
        <taxon>Flavobacteriia</taxon>
        <taxon>Flavobacteriales</taxon>
        <taxon>Flavobacteriaceae</taxon>
        <taxon>Flavobacterium</taxon>
    </lineage>
</organism>
<keyword evidence="2" id="KW-0472">Membrane</keyword>
<dbReference type="Proteomes" id="UP001430919">
    <property type="component" value="Unassembled WGS sequence"/>
</dbReference>
<feature type="transmembrane region" description="Helical" evidence="2">
    <location>
        <begin position="214"/>
        <end position="232"/>
    </location>
</feature>
<evidence type="ECO:0000313" key="3">
    <source>
        <dbReference type="EMBL" id="MCC9071264.1"/>
    </source>
</evidence>
<proteinExistence type="predicted"/>
<sequence>MNNIDQILSDNYEQLDKLKSELQQIENLKERIQELKDSNEKLPEEFRKKFQIIIEHATEYNNNLGSSVKLFVDGNNDLLVKNINQIESNISQFQKVNDDFKAEITRLSKIDLEDHFNKHQSKLSEVFISVNGINSILTSISQNFNNIIKNFGEIEQTLAKNQKEICLKIDSLTETQEKNKNELLDKINESETKLSSIITATESLRKEAALNKKLNFIIIALLVVTVIFIALIKK</sequence>
<evidence type="ECO:0000256" key="1">
    <source>
        <dbReference type="SAM" id="Coils"/>
    </source>
</evidence>
<keyword evidence="4" id="KW-1185">Reference proteome</keyword>
<keyword evidence="1" id="KW-0175">Coiled coil</keyword>
<keyword evidence="2" id="KW-1133">Transmembrane helix</keyword>
<keyword evidence="2" id="KW-0812">Transmembrane</keyword>